<dbReference type="InterPro" id="IPR002155">
    <property type="entry name" value="Thiolase"/>
</dbReference>
<dbReference type="SUPFAM" id="SSF53901">
    <property type="entry name" value="Thiolase-like"/>
    <property type="match status" value="2"/>
</dbReference>
<dbReference type="PIRSF" id="PIRSF000429">
    <property type="entry name" value="Ac-CoA_Ac_transf"/>
    <property type="match status" value="1"/>
</dbReference>
<accession>A0ABP0ATL4</accession>
<dbReference type="Pfam" id="PF00108">
    <property type="entry name" value="Thiolase_N"/>
    <property type="match status" value="1"/>
</dbReference>
<evidence type="ECO:0000256" key="8">
    <source>
        <dbReference type="ARBA" id="ARBA00047605"/>
    </source>
</evidence>
<dbReference type="Proteomes" id="UP001642482">
    <property type="component" value="Unassembled WGS sequence"/>
</dbReference>
<feature type="domain" description="Thiolase C-terminal" evidence="11">
    <location>
        <begin position="302"/>
        <end position="440"/>
    </location>
</feature>
<evidence type="ECO:0000256" key="7">
    <source>
        <dbReference type="ARBA" id="ARBA00024073"/>
    </source>
</evidence>
<comment type="similarity">
    <text evidence="3 9">Belongs to the thiolase-like superfamily. Thiolase family.</text>
</comment>
<evidence type="ECO:0000256" key="6">
    <source>
        <dbReference type="ARBA" id="ARBA00023315"/>
    </source>
</evidence>
<proteinExistence type="inferred from homology"/>
<protein>
    <recommendedName>
        <fullName evidence="7">acetyl-CoA C-acyltransferase</fullName>
        <ecNumber evidence="7">2.3.1.16</ecNumber>
    </recommendedName>
</protein>
<comment type="caution">
    <text evidence="12">The sequence shown here is derived from an EMBL/GenBank/DDBJ whole genome shotgun (WGS) entry which is preliminary data.</text>
</comment>
<dbReference type="InterPro" id="IPR016039">
    <property type="entry name" value="Thiolase-like"/>
</dbReference>
<dbReference type="NCBIfam" id="TIGR01930">
    <property type="entry name" value="AcCoA-C-Actrans"/>
    <property type="match status" value="1"/>
</dbReference>
<name>A0ABP0ATL4_9PEZI</name>
<organism evidence="12 13">
    <name type="scientific">Sporothrix eucalyptigena</name>
    <dbReference type="NCBI Taxonomy" id="1812306"/>
    <lineage>
        <taxon>Eukaryota</taxon>
        <taxon>Fungi</taxon>
        <taxon>Dikarya</taxon>
        <taxon>Ascomycota</taxon>
        <taxon>Pezizomycotina</taxon>
        <taxon>Sordariomycetes</taxon>
        <taxon>Sordariomycetidae</taxon>
        <taxon>Ophiostomatales</taxon>
        <taxon>Ophiostomataceae</taxon>
        <taxon>Sporothrix</taxon>
    </lineage>
</organism>
<keyword evidence="13" id="KW-1185">Reference proteome</keyword>
<dbReference type="Gene3D" id="3.40.47.10">
    <property type="match status" value="2"/>
</dbReference>
<dbReference type="PROSITE" id="PS00737">
    <property type="entry name" value="THIOLASE_2"/>
    <property type="match status" value="1"/>
</dbReference>
<evidence type="ECO:0000256" key="5">
    <source>
        <dbReference type="ARBA" id="ARBA00022958"/>
    </source>
</evidence>
<dbReference type="EC" id="2.3.1.16" evidence="7"/>
<comment type="catalytic activity">
    <reaction evidence="8">
        <text>an acyl-CoA + acetyl-CoA = a 3-oxoacyl-CoA + CoA</text>
        <dbReference type="Rhea" id="RHEA:21564"/>
        <dbReference type="ChEBI" id="CHEBI:57287"/>
        <dbReference type="ChEBI" id="CHEBI:57288"/>
        <dbReference type="ChEBI" id="CHEBI:58342"/>
        <dbReference type="ChEBI" id="CHEBI:90726"/>
        <dbReference type="EC" id="2.3.1.16"/>
    </reaction>
</comment>
<dbReference type="PROSITE" id="PS00099">
    <property type="entry name" value="THIOLASE_3"/>
    <property type="match status" value="1"/>
</dbReference>
<comment type="pathway">
    <text evidence="2">Lipid metabolism; fatty acid metabolism.</text>
</comment>
<feature type="domain" description="Thiolase N-terminal" evidence="10">
    <location>
        <begin position="19"/>
        <end position="292"/>
    </location>
</feature>
<dbReference type="InterPro" id="IPR020617">
    <property type="entry name" value="Thiolase_C"/>
</dbReference>
<dbReference type="CDD" id="cd00751">
    <property type="entry name" value="thiolase"/>
    <property type="match status" value="1"/>
</dbReference>
<dbReference type="InterPro" id="IPR020615">
    <property type="entry name" value="Thiolase_acyl_enz_int_AS"/>
</dbReference>
<dbReference type="PANTHER" id="PTHR43853">
    <property type="entry name" value="3-KETOACYL-COA THIOLASE, PEROXISOMAL"/>
    <property type="match status" value="1"/>
</dbReference>
<evidence type="ECO:0000256" key="4">
    <source>
        <dbReference type="ARBA" id="ARBA00022679"/>
    </source>
</evidence>
<dbReference type="Pfam" id="PF02803">
    <property type="entry name" value="Thiolase_C"/>
    <property type="match status" value="1"/>
</dbReference>
<dbReference type="InterPro" id="IPR050215">
    <property type="entry name" value="Thiolase-like_sf_Thiolase"/>
</dbReference>
<dbReference type="InterPro" id="IPR020613">
    <property type="entry name" value="Thiolase_CS"/>
</dbReference>
<dbReference type="EMBL" id="CAWUHD010000005">
    <property type="protein sequence ID" value="CAK7210609.1"/>
    <property type="molecule type" value="Genomic_DNA"/>
</dbReference>
<dbReference type="InterPro" id="IPR020616">
    <property type="entry name" value="Thiolase_N"/>
</dbReference>
<sequence length="442" mass="46169">MAVPRGVAAILAKAPTDTVILSAVRTPVCRSNRGNLKDAYPEELLATVLAATKRNAAEQYGLGHKRIQEVGVGVVLSELGGSKAARMALNHVGYDTHSTTLYTVNRACASSLQALSSVANQIRAGDIDVGIGAGMESMTRNYGSRAIPQDLWPALRDSPEKDARDCIMPMGLTSENVAQRYGVGREEQDAMALSSHQRAARATAANDFVNSGELVPVTTRYQPLPPKGAPADAPLAPEETITVTADDGIRDNVTPEALAKLKPAFVPNGGTSTAGNSSQVSDGAAAVLLARRSAVEFAGNQKPLGRFIGAVTVGCKPDEMGIGPAIAIPALLDRYGLTVADVHRWEINEAFASQAVYTVRALGLEKAWAESDVNYRDANQARPSALVNPDGGAIALGHPLGATGARMVATLLHGLQRDGGEIGVVSMCIGTGMGMAALFVRE</sequence>
<keyword evidence="4 9" id="KW-0808">Transferase</keyword>
<evidence type="ECO:0000256" key="2">
    <source>
        <dbReference type="ARBA" id="ARBA00004872"/>
    </source>
</evidence>
<dbReference type="PANTHER" id="PTHR43853:SF5">
    <property type="entry name" value="ACETYL-COA C-ACETYLTRANSFERASE"/>
    <property type="match status" value="1"/>
</dbReference>
<comment type="cofactor">
    <cofactor evidence="1">
        <name>K(+)</name>
        <dbReference type="ChEBI" id="CHEBI:29103"/>
    </cofactor>
</comment>
<evidence type="ECO:0000259" key="11">
    <source>
        <dbReference type="Pfam" id="PF02803"/>
    </source>
</evidence>
<evidence type="ECO:0000313" key="12">
    <source>
        <dbReference type="EMBL" id="CAK7210609.1"/>
    </source>
</evidence>
<evidence type="ECO:0000256" key="3">
    <source>
        <dbReference type="ARBA" id="ARBA00010982"/>
    </source>
</evidence>
<reference evidence="12 13" key="1">
    <citation type="submission" date="2024-01" db="EMBL/GenBank/DDBJ databases">
        <authorList>
            <person name="Allen C."/>
            <person name="Tagirdzhanova G."/>
        </authorList>
    </citation>
    <scope>NUCLEOTIDE SEQUENCE [LARGE SCALE GENOMIC DNA]</scope>
</reference>
<dbReference type="PROSITE" id="PS00098">
    <property type="entry name" value="THIOLASE_1"/>
    <property type="match status" value="1"/>
</dbReference>
<evidence type="ECO:0000313" key="13">
    <source>
        <dbReference type="Proteomes" id="UP001642482"/>
    </source>
</evidence>
<gene>
    <name evidence="12" type="ORF">SEUCBS140593_000889</name>
</gene>
<dbReference type="InterPro" id="IPR020610">
    <property type="entry name" value="Thiolase_AS"/>
</dbReference>
<evidence type="ECO:0000256" key="1">
    <source>
        <dbReference type="ARBA" id="ARBA00001958"/>
    </source>
</evidence>
<keyword evidence="6 9" id="KW-0012">Acyltransferase</keyword>
<evidence type="ECO:0000259" key="10">
    <source>
        <dbReference type="Pfam" id="PF00108"/>
    </source>
</evidence>
<keyword evidence="5" id="KW-0630">Potassium</keyword>
<evidence type="ECO:0000256" key="9">
    <source>
        <dbReference type="RuleBase" id="RU003557"/>
    </source>
</evidence>